<dbReference type="AlphaFoldDB" id="A0A7C5L7D5"/>
<feature type="active site" description="Schiff-base intermediate with substrate" evidence="4">
    <location>
        <position position="142"/>
    </location>
</feature>
<dbReference type="PANTHER" id="PTHR43699">
    <property type="entry name" value="3-DEHYDROQUINATE DEHYDRATASE"/>
    <property type="match status" value="1"/>
</dbReference>
<comment type="pathway">
    <text evidence="4">Metabolic intermediate biosynthesis; chorismate biosynthesis; chorismate from D-erythrose 4-phosphate and phosphoenolpyruvate: step 3/7.</text>
</comment>
<dbReference type="GO" id="GO:0003855">
    <property type="term" value="F:3-dehydroquinate dehydratase activity"/>
    <property type="evidence" value="ECO:0007669"/>
    <property type="project" value="UniProtKB-UniRule"/>
</dbReference>
<feature type="binding site" evidence="4">
    <location>
        <position position="180"/>
    </location>
    <ligand>
        <name>3-dehydroquinate</name>
        <dbReference type="ChEBI" id="CHEBI:32364"/>
    </ligand>
</feature>
<keyword evidence="4" id="KW-0028">Amino-acid biosynthesis</keyword>
<dbReference type="PROSITE" id="PS01028">
    <property type="entry name" value="DEHYDROQUINASE_I"/>
    <property type="match status" value="1"/>
</dbReference>
<evidence type="ECO:0000256" key="3">
    <source>
        <dbReference type="ARBA" id="ARBA00023270"/>
    </source>
</evidence>
<feature type="binding site" evidence="4">
    <location>
        <position position="203"/>
    </location>
    <ligand>
        <name>3-dehydroquinate</name>
        <dbReference type="ChEBI" id="CHEBI:32364"/>
    </ligand>
</feature>
<dbReference type="InterPro" id="IPR050146">
    <property type="entry name" value="Type-I_3-dehydroquinase"/>
</dbReference>
<dbReference type="Proteomes" id="UP000885792">
    <property type="component" value="Unassembled WGS sequence"/>
</dbReference>
<dbReference type="GO" id="GO:0046279">
    <property type="term" value="P:3,4-dihydroxybenzoate biosynthetic process"/>
    <property type="evidence" value="ECO:0007669"/>
    <property type="project" value="UniProtKB-ARBA"/>
</dbReference>
<dbReference type="HAMAP" id="MF_00214">
    <property type="entry name" value="AroD"/>
    <property type="match status" value="1"/>
</dbReference>
<proteinExistence type="inferred from homology"/>
<dbReference type="NCBIfam" id="TIGR01093">
    <property type="entry name" value="aroD"/>
    <property type="match status" value="1"/>
</dbReference>
<comment type="caution">
    <text evidence="5">The sequence shown here is derived from an EMBL/GenBank/DDBJ whole genome shotgun (WGS) entry which is preliminary data.</text>
</comment>
<feature type="binding site" evidence="4">
    <location>
        <position position="199"/>
    </location>
    <ligand>
        <name>3-dehydroquinate</name>
        <dbReference type="ChEBI" id="CHEBI:32364"/>
    </ligand>
</feature>
<comment type="subunit">
    <text evidence="4">Homodimer.</text>
</comment>
<dbReference type="EMBL" id="DRNB01000190">
    <property type="protein sequence ID" value="HHJ64306.1"/>
    <property type="molecule type" value="Genomic_DNA"/>
</dbReference>
<feature type="active site" description="Proton donor/acceptor" evidence="4">
    <location>
        <position position="116"/>
    </location>
</feature>
<keyword evidence="2 4" id="KW-0456">Lyase</keyword>
<protein>
    <recommendedName>
        <fullName evidence="4">3-dehydroquinate dehydratase</fullName>
        <shortName evidence="4">3-dehydroquinase</shortName>
        <ecNumber evidence="4">4.2.1.10</ecNumber>
    </recommendedName>
    <alternativeName>
        <fullName evidence="4">Type I DHQase</fullName>
    </alternativeName>
    <alternativeName>
        <fullName evidence="4">Type I dehydroquinase</fullName>
        <shortName evidence="4">DHQ1</shortName>
    </alternativeName>
</protein>
<evidence type="ECO:0000313" key="5">
    <source>
        <dbReference type="EMBL" id="HHJ64306.1"/>
    </source>
</evidence>
<gene>
    <name evidence="4 5" type="primary">aroD</name>
    <name evidence="5" type="ORF">ENJ61_05290</name>
</gene>
<dbReference type="GO" id="GO:0009073">
    <property type="term" value="P:aromatic amino acid family biosynthetic process"/>
    <property type="evidence" value="ECO:0007669"/>
    <property type="project" value="UniProtKB-KW"/>
</dbReference>
<comment type="caution">
    <text evidence="4">Lacks conserved residue(s) required for the propagation of feature annotation.</text>
</comment>
<dbReference type="GO" id="GO:0009423">
    <property type="term" value="P:chorismate biosynthetic process"/>
    <property type="evidence" value="ECO:0007669"/>
    <property type="project" value="UniProtKB-UniRule"/>
</dbReference>
<evidence type="ECO:0000256" key="1">
    <source>
        <dbReference type="ARBA" id="ARBA00001864"/>
    </source>
</evidence>
<dbReference type="InterPro" id="IPR001381">
    <property type="entry name" value="DHquinase_I"/>
</dbReference>
<dbReference type="SUPFAM" id="SSF51569">
    <property type="entry name" value="Aldolase"/>
    <property type="match status" value="1"/>
</dbReference>
<dbReference type="GO" id="GO:0008652">
    <property type="term" value="P:amino acid biosynthetic process"/>
    <property type="evidence" value="ECO:0007669"/>
    <property type="project" value="UniProtKB-KW"/>
</dbReference>
<keyword evidence="3 4" id="KW-0704">Schiff base</keyword>
<dbReference type="CDD" id="cd00502">
    <property type="entry name" value="DHQase_I"/>
    <property type="match status" value="1"/>
</dbReference>
<keyword evidence="4" id="KW-0057">Aromatic amino acid biosynthesis</keyword>
<evidence type="ECO:0000256" key="4">
    <source>
        <dbReference type="HAMAP-Rule" id="MF_00214"/>
    </source>
</evidence>
<dbReference type="Gene3D" id="3.20.20.70">
    <property type="entry name" value="Aldolase class I"/>
    <property type="match status" value="1"/>
</dbReference>
<organism evidence="5">
    <name type="scientific">Aquifex aeolicus</name>
    <dbReference type="NCBI Taxonomy" id="63363"/>
    <lineage>
        <taxon>Bacteria</taxon>
        <taxon>Pseudomonadati</taxon>
        <taxon>Aquificota</taxon>
        <taxon>Aquificia</taxon>
        <taxon>Aquificales</taxon>
        <taxon>Aquificaceae</taxon>
        <taxon>Aquifex</taxon>
    </lineage>
</organism>
<evidence type="ECO:0000256" key="2">
    <source>
        <dbReference type="ARBA" id="ARBA00023239"/>
    </source>
</evidence>
<reference evidence="5" key="1">
    <citation type="journal article" date="2020" name="mSystems">
        <title>Genome- and Community-Level Interaction Insights into Carbon Utilization and Element Cycling Functions of Hydrothermarchaeota in Hydrothermal Sediment.</title>
        <authorList>
            <person name="Zhou Z."/>
            <person name="Liu Y."/>
            <person name="Xu W."/>
            <person name="Pan J."/>
            <person name="Luo Z.H."/>
            <person name="Li M."/>
        </authorList>
    </citation>
    <scope>NUCLEOTIDE SEQUENCE [LARGE SCALE GENOMIC DNA]</scope>
    <source>
        <strain evidence="5">HyVt-501</strain>
    </source>
</reference>
<comment type="catalytic activity">
    <reaction evidence="1 4">
        <text>3-dehydroquinate = 3-dehydroshikimate + H2O</text>
        <dbReference type="Rhea" id="RHEA:21096"/>
        <dbReference type="ChEBI" id="CHEBI:15377"/>
        <dbReference type="ChEBI" id="CHEBI:16630"/>
        <dbReference type="ChEBI" id="CHEBI:32364"/>
        <dbReference type="EC" id="4.2.1.10"/>
    </reaction>
</comment>
<accession>A0A7C5L7D5</accession>
<comment type="function">
    <text evidence="4">Involved in the third step of the chorismate pathway, which leads to the biosynthesis of aromatic amino acids. Catalyzes the cis-dehydration of 3-dehydroquinate (DHQ) and introduces the first double bond of the aromatic ring to yield 3-dehydroshikimate.</text>
</comment>
<dbReference type="PANTHER" id="PTHR43699:SF1">
    <property type="entry name" value="3-DEHYDROQUINATE DEHYDRATASE"/>
    <property type="match status" value="1"/>
</dbReference>
<dbReference type="InterPro" id="IPR013785">
    <property type="entry name" value="Aldolase_TIM"/>
</dbReference>
<sequence length="218" mass="24638">MLIAVPLSDRNFRERLLRVREGGADAVELRVDLFERTDADHVEDLGRQVRDLGLKLILTVRIPEEGGRRVPNRREIFERVAPVSDFTDIELRERPLIPWLRRIVSEGGGRLIVSYHNFKLTPASWVLREILREGHRFGGIPKIAVRANSLEDVARLLCTGAQEKYHKILIAMGGIGSVSRIAGFVFGSLITYASLDEPSAPGQLSLEDTVKLRELFYK</sequence>
<dbReference type="InterPro" id="IPR018508">
    <property type="entry name" value="3-dehydroquinate_DH_AS"/>
</dbReference>
<dbReference type="Pfam" id="PF01487">
    <property type="entry name" value="DHquinase_I"/>
    <property type="match status" value="1"/>
</dbReference>
<name>A0A7C5L7D5_AQUAO</name>
<dbReference type="EC" id="4.2.1.10" evidence="4"/>
<feature type="binding site" evidence="4">
    <location>
        <position position="61"/>
    </location>
    <ligand>
        <name>3-dehydroquinate</name>
        <dbReference type="ChEBI" id="CHEBI:32364"/>
    </ligand>
</feature>
<dbReference type="UniPathway" id="UPA00053">
    <property type="reaction ID" value="UER00086"/>
</dbReference>
<comment type="similarity">
    <text evidence="4">Belongs to the type-I 3-dehydroquinase family.</text>
</comment>
<feature type="binding site" evidence="4">
    <location>
        <begin position="28"/>
        <end position="30"/>
    </location>
    <ligand>
        <name>3-dehydroquinate</name>
        <dbReference type="ChEBI" id="CHEBI:32364"/>
    </ligand>
</feature>